<dbReference type="RefSeq" id="WP_248360166.1">
    <property type="nucleotide sequence ID" value="NZ_AP025591.1"/>
</dbReference>
<evidence type="ECO:0000313" key="5">
    <source>
        <dbReference type="Proteomes" id="UP001162891"/>
    </source>
</evidence>
<dbReference type="Pfam" id="PF07883">
    <property type="entry name" value="Cupin_2"/>
    <property type="match status" value="1"/>
</dbReference>
<dbReference type="PANTHER" id="PTHR46797">
    <property type="entry name" value="HTH-TYPE TRANSCRIPTIONAL REGULATOR"/>
    <property type="match status" value="1"/>
</dbReference>
<protein>
    <submittedName>
        <fullName evidence="4">XRE family transcriptional regulator</fullName>
    </submittedName>
</protein>
<keyword evidence="5" id="KW-1185">Reference proteome</keyword>
<accession>A0ABM7WSU0</accession>
<dbReference type="SUPFAM" id="SSF47413">
    <property type="entry name" value="lambda repressor-like DNA-binding domains"/>
    <property type="match status" value="1"/>
</dbReference>
<name>A0ABM7WSU0_9BACT</name>
<evidence type="ECO:0000259" key="3">
    <source>
        <dbReference type="PROSITE" id="PS50943"/>
    </source>
</evidence>
<dbReference type="Gene3D" id="1.10.260.40">
    <property type="entry name" value="lambda repressor-like DNA-binding domains"/>
    <property type="match status" value="1"/>
</dbReference>
<dbReference type="PROSITE" id="PS50943">
    <property type="entry name" value="HTH_CROC1"/>
    <property type="match status" value="1"/>
</dbReference>
<sequence>MPSRKRHAPSPAPPRAAPAQAPTAAAPASLGEFDIGERLREIRERYGLSQRALAMRADVTNGMISMIEKNRSSPSIATLKKILGGFPMSLADFFAVGQPEQPKIFFGADELVEIAGGPISYRQVGANLQGRALQVIHERLMPGADTGSEMLRHEAEEGGIVIRGEMELTVGMSTRVLRAGDAYYFDSRIPHRFRNLGEEPCEIVSACTPPSF</sequence>
<dbReference type="CDD" id="cd00093">
    <property type="entry name" value="HTH_XRE"/>
    <property type="match status" value="1"/>
</dbReference>
<feature type="domain" description="HTH cro/C1-type" evidence="3">
    <location>
        <begin position="39"/>
        <end position="93"/>
    </location>
</feature>
<dbReference type="Pfam" id="PF01381">
    <property type="entry name" value="HTH_3"/>
    <property type="match status" value="1"/>
</dbReference>
<organism evidence="4 5">
    <name type="scientific">Anaeromyxobacter oryzae</name>
    <dbReference type="NCBI Taxonomy" id="2918170"/>
    <lineage>
        <taxon>Bacteria</taxon>
        <taxon>Pseudomonadati</taxon>
        <taxon>Myxococcota</taxon>
        <taxon>Myxococcia</taxon>
        <taxon>Myxococcales</taxon>
        <taxon>Cystobacterineae</taxon>
        <taxon>Anaeromyxobacteraceae</taxon>
        <taxon>Anaeromyxobacter</taxon>
    </lineage>
</organism>
<dbReference type="InterPro" id="IPR014710">
    <property type="entry name" value="RmlC-like_jellyroll"/>
</dbReference>
<feature type="compositionally biased region" description="Low complexity" evidence="2">
    <location>
        <begin position="17"/>
        <end position="27"/>
    </location>
</feature>
<dbReference type="PANTHER" id="PTHR46797:SF11">
    <property type="entry name" value="HTH-TYPE TRANSCRIPTIONAL REGULATOR PUUR"/>
    <property type="match status" value="1"/>
</dbReference>
<dbReference type="InterPro" id="IPR011051">
    <property type="entry name" value="RmlC_Cupin_sf"/>
</dbReference>
<dbReference type="InterPro" id="IPR050807">
    <property type="entry name" value="TransReg_Diox_bact_type"/>
</dbReference>
<evidence type="ECO:0000313" key="4">
    <source>
        <dbReference type="EMBL" id="BDG02485.1"/>
    </source>
</evidence>
<keyword evidence="1" id="KW-0238">DNA-binding</keyword>
<dbReference type="InterPro" id="IPR001387">
    <property type="entry name" value="Cro/C1-type_HTH"/>
</dbReference>
<gene>
    <name evidence="4" type="ORF">AMOR_14810</name>
</gene>
<reference evidence="5" key="1">
    <citation type="journal article" date="2022" name="Int. J. Syst. Evol. Microbiol.">
        <title>Anaeromyxobacter oryzae sp. nov., Anaeromyxobacter diazotrophicus sp. nov. and Anaeromyxobacter paludicola sp. nov., isolated from paddy soils.</title>
        <authorList>
            <person name="Itoh H."/>
            <person name="Xu Z."/>
            <person name="Mise K."/>
            <person name="Masuda Y."/>
            <person name="Ushijima N."/>
            <person name="Hayakawa C."/>
            <person name="Shiratori Y."/>
            <person name="Senoo K."/>
        </authorList>
    </citation>
    <scope>NUCLEOTIDE SEQUENCE [LARGE SCALE GENOMIC DNA]</scope>
    <source>
        <strain evidence="5">Red232</strain>
    </source>
</reference>
<evidence type="ECO:0000256" key="1">
    <source>
        <dbReference type="ARBA" id="ARBA00023125"/>
    </source>
</evidence>
<dbReference type="SUPFAM" id="SSF51182">
    <property type="entry name" value="RmlC-like cupins"/>
    <property type="match status" value="1"/>
</dbReference>
<feature type="region of interest" description="Disordered" evidence="2">
    <location>
        <begin position="1"/>
        <end position="27"/>
    </location>
</feature>
<proteinExistence type="predicted"/>
<dbReference type="Gene3D" id="2.60.120.10">
    <property type="entry name" value="Jelly Rolls"/>
    <property type="match status" value="1"/>
</dbReference>
<dbReference type="EMBL" id="AP025591">
    <property type="protein sequence ID" value="BDG02485.1"/>
    <property type="molecule type" value="Genomic_DNA"/>
</dbReference>
<evidence type="ECO:0000256" key="2">
    <source>
        <dbReference type="SAM" id="MobiDB-lite"/>
    </source>
</evidence>
<dbReference type="InterPro" id="IPR013096">
    <property type="entry name" value="Cupin_2"/>
</dbReference>
<dbReference type="InterPro" id="IPR010982">
    <property type="entry name" value="Lambda_DNA-bd_dom_sf"/>
</dbReference>
<dbReference type="Proteomes" id="UP001162891">
    <property type="component" value="Chromosome"/>
</dbReference>
<dbReference type="CDD" id="cd02209">
    <property type="entry name" value="cupin_XRE_C"/>
    <property type="match status" value="1"/>
</dbReference>
<dbReference type="SMART" id="SM00530">
    <property type="entry name" value="HTH_XRE"/>
    <property type="match status" value="1"/>
</dbReference>